<name>A0A9P0F090_BEMTA</name>
<feature type="chain" id="PRO_5040400993" evidence="2">
    <location>
        <begin position="28"/>
        <end position="290"/>
    </location>
</feature>
<keyword evidence="4" id="KW-1185">Reference proteome</keyword>
<dbReference type="AlphaFoldDB" id="A0A9P0F090"/>
<organism evidence="3 4">
    <name type="scientific">Bemisia tabaci</name>
    <name type="common">Sweetpotato whitefly</name>
    <name type="synonym">Aleurodes tabaci</name>
    <dbReference type="NCBI Taxonomy" id="7038"/>
    <lineage>
        <taxon>Eukaryota</taxon>
        <taxon>Metazoa</taxon>
        <taxon>Ecdysozoa</taxon>
        <taxon>Arthropoda</taxon>
        <taxon>Hexapoda</taxon>
        <taxon>Insecta</taxon>
        <taxon>Pterygota</taxon>
        <taxon>Neoptera</taxon>
        <taxon>Paraneoptera</taxon>
        <taxon>Hemiptera</taxon>
        <taxon>Sternorrhyncha</taxon>
        <taxon>Aleyrodoidea</taxon>
        <taxon>Aleyrodidae</taxon>
        <taxon>Aleyrodinae</taxon>
        <taxon>Bemisia</taxon>
    </lineage>
</organism>
<gene>
    <name evidence="3" type="ORF">BEMITA_LOCUS2795</name>
</gene>
<protein>
    <submittedName>
        <fullName evidence="3">Uncharacterized protein</fullName>
    </submittedName>
</protein>
<dbReference type="EMBL" id="OU963871">
    <property type="protein sequence ID" value="CAH0383335.1"/>
    <property type="molecule type" value="Genomic_DNA"/>
</dbReference>
<evidence type="ECO:0000256" key="2">
    <source>
        <dbReference type="SAM" id="SignalP"/>
    </source>
</evidence>
<evidence type="ECO:0000256" key="1">
    <source>
        <dbReference type="SAM" id="MobiDB-lite"/>
    </source>
</evidence>
<feature type="region of interest" description="Disordered" evidence="1">
    <location>
        <begin position="156"/>
        <end position="258"/>
    </location>
</feature>
<sequence>MRSSVALQRLLGLLCLNEFFRPEVTSAKPKSCPCLKLSNVRQGQMVTTDPYKENNEPKLYCGQQSGQFLAVEDNKLFHLACTGATPITRAKGEDCNMKHYLDYLSQGKTKGAKETCPVFKPLTSKTKIDFQKFRMSGQKVEYAWPSQRYTGSLTAIARAPSQRKSPSTGRVPNVTRSNSPRSRGFLSSSGRWIRRSLSNTSGKNKKLSAEEKMHGSHGGGGVGTTNGGTSGGYSYSGQAGRESGAANRHSAAAGRRPYGGMLPDLSSYWGYGANAGAQQWGLTTADYSES</sequence>
<feature type="compositionally biased region" description="Gly residues" evidence="1">
    <location>
        <begin position="216"/>
        <end position="231"/>
    </location>
</feature>
<evidence type="ECO:0000313" key="4">
    <source>
        <dbReference type="Proteomes" id="UP001152759"/>
    </source>
</evidence>
<evidence type="ECO:0000313" key="3">
    <source>
        <dbReference type="EMBL" id="CAH0383335.1"/>
    </source>
</evidence>
<feature type="compositionally biased region" description="Polar residues" evidence="1">
    <location>
        <begin position="162"/>
        <end position="202"/>
    </location>
</feature>
<proteinExistence type="predicted"/>
<dbReference type="Proteomes" id="UP001152759">
    <property type="component" value="Chromosome 10"/>
</dbReference>
<accession>A0A9P0F090</accession>
<keyword evidence="2" id="KW-0732">Signal</keyword>
<feature type="signal peptide" evidence="2">
    <location>
        <begin position="1"/>
        <end position="27"/>
    </location>
</feature>
<reference evidence="3" key="1">
    <citation type="submission" date="2021-12" db="EMBL/GenBank/DDBJ databases">
        <authorList>
            <person name="King R."/>
        </authorList>
    </citation>
    <scope>NUCLEOTIDE SEQUENCE</scope>
</reference>